<gene>
    <name evidence="3" type="ORF">ACEU0G_000618</name>
</gene>
<sequence length="119" mass="13589">MSLSSSRHCPRSQRSARAGTCPDPQVLRAVRQVALAGLALVLVWPAARGSSEWLGWMPMWLVGMPWLAWWSLYRFRLPQALLQRRSRRRRGPQARRRTARMVPRTARPDLRHGGAGQPV</sequence>
<evidence type="ECO:0000256" key="1">
    <source>
        <dbReference type="SAM" id="MobiDB-lite"/>
    </source>
</evidence>
<feature type="transmembrane region" description="Helical" evidence="2">
    <location>
        <begin position="53"/>
        <end position="75"/>
    </location>
</feature>
<protein>
    <recommendedName>
        <fullName evidence="5">Transmembrane protein</fullName>
    </recommendedName>
</protein>
<feature type="compositionally biased region" description="Basic residues" evidence="1">
    <location>
        <begin position="85"/>
        <end position="99"/>
    </location>
</feature>
<keyword evidence="2" id="KW-0472">Membrane</keyword>
<feature type="compositionally biased region" description="Polar residues" evidence="1">
    <location>
        <begin position="1"/>
        <end position="15"/>
    </location>
</feature>
<name>A0ABW7D1A5_9GAMM</name>
<dbReference type="Proteomes" id="UP001605261">
    <property type="component" value="Unassembled WGS sequence"/>
</dbReference>
<keyword evidence="2" id="KW-1133">Transmembrane helix</keyword>
<evidence type="ECO:0008006" key="5">
    <source>
        <dbReference type="Google" id="ProtNLM"/>
    </source>
</evidence>
<proteinExistence type="predicted"/>
<keyword evidence="2" id="KW-0812">Transmembrane</keyword>
<keyword evidence="4" id="KW-1185">Reference proteome</keyword>
<organism evidence="3 4">
    <name type="scientific">Stenotrophomonas nematodicola</name>
    <dbReference type="NCBI Taxonomy" id="2656746"/>
    <lineage>
        <taxon>Bacteria</taxon>
        <taxon>Pseudomonadati</taxon>
        <taxon>Pseudomonadota</taxon>
        <taxon>Gammaproteobacteria</taxon>
        <taxon>Lysobacterales</taxon>
        <taxon>Lysobacteraceae</taxon>
        <taxon>Stenotrophomonas</taxon>
    </lineage>
</organism>
<evidence type="ECO:0000256" key="2">
    <source>
        <dbReference type="SAM" id="Phobius"/>
    </source>
</evidence>
<reference evidence="3 4" key="1">
    <citation type="submission" date="2024-09" db="EMBL/GenBank/DDBJ databases">
        <authorList>
            <consortium name="All-Russian atlas of soil microorganisms"/>
            <consortium name="as a basis for the search for new antimicrobial producers and enzymes with unique properties"/>
            <person name="Sokolova E.A."/>
            <person name="Voronina E.N."/>
        </authorList>
    </citation>
    <scope>NUCLEOTIDE SEQUENCE [LARGE SCALE GENOMIC DNA]</scope>
    <source>
        <strain evidence="3 4">AF-22b-331.1</strain>
    </source>
</reference>
<dbReference type="EMBL" id="JBHGCJ010000013">
    <property type="protein sequence ID" value="MFG6110739.1"/>
    <property type="molecule type" value="Genomic_DNA"/>
</dbReference>
<evidence type="ECO:0000313" key="3">
    <source>
        <dbReference type="EMBL" id="MFG6110739.1"/>
    </source>
</evidence>
<accession>A0ABW7D1A5</accession>
<comment type="caution">
    <text evidence="3">The sequence shown here is derived from an EMBL/GenBank/DDBJ whole genome shotgun (WGS) entry which is preliminary data.</text>
</comment>
<feature type="region of interest" description="Disordered" evidence="1">
    <location>
        <begin position="85"/>
        <end position="119"/>
    </location>
</feature>
<feature type="region of interest" description="Disordered" evidence="1">
    <location>
        <begin position="1"/>
        <end position="22"/>
    </location>
</feature>
<dbReference type="RefSeq" id="WP_394164249.1">
    <property type="nucleotide sequence ID" value="NZ_JBHGCJ010000013.1"/>
</dbReference>
<evidence type="ECO:0000313" key="4">
    <source>
        <dbReference type="Proteomes" id="UP001605261"/>
    </source>
</evidence>